<dbReference type="PANTHER" id="PTHR43818:SF11">
    <property type="entry name" value="BCDNA.GH03377"/>
    <property type="match status" value="1"/>
</dbReference>
<dbReference type="RefSeq" id="WP_268879199.1">
    <property type="nucleotide sequence ID" value="NZ_CP114028.1"/>
</dbReference>
<sequence>MTMRLAVFGTGRIGQVHARNAASLPGVELAYLVDPMATPQREALLAETGARLAETDAVLADETVDGVVIASSTDSHADLLAGAARAGKSVFCEKPVSLISPGSRPLSPRSSAPALPVCSAFSTGTTPASER</sequence>
<evidence type="ECO:0000313" key="3">
    <source>
        <dbReference type="EMBL" id="WAP66754.1"/>
    </source>
</evidence>
<gene>
    <name evidence="3" type="ORF">OH818_00940</name>
</gene>
<keyword evidence="1" id="KW-0560">Oxidoreductase</keyword>
<dbReference type="SUPFAM" id="SSF51735">
    <property type="entry name" value="NAD(P)-binding Rossmann-fold domains"/>
    <property type="match status" value="1"/>
</dbReference>
<organism evidence="3 4">
    <name type="scientific">Jiella pelagia</name>
    <dbReference type="NCBI Taxonomy" id="2986949"/>
    <lineage>
        <taxon>Bacteria</taxon>
        <taxon>Pseudomonadati</taxon>
        <taxon>Pseudomonadota</taxon>
        <taxon>Alphaproteobacteria</taxon>
        <taxon>Hyphomicrobiales</taxon>
        <taxon>Aurantimonadaceae</taxon>
        <taxon>Jiella</taxon>
    </lineage>
</organism>
<dbReference type="InterPro" id="IPR036291">
    <property type="entry name" value="NAD(P)-bd_dom_sf"/>
</dbReference>
<dbReference type="Gene3D" id="3.40.50.720">
    <property type="entry name" value="NAD(P)-binding Rossmann-like Domain"/>
    <property type="match status" value="1"/>
</dbReference>
<accession>A0ABY7BVJ0</accession>
<dbReference type="PANTHER" id="PTHR43818">
    <property type="entry name" value="BCDNA.GH03377"/>
    <property type="match status" value="1"/>
</dbReference>
<protein>
    <submittedName>
        <fullName evidence="3">Gfo/Idh/MocA family oxidoreductase</fullName>
    </submittedName>
</protein>
<dbReference type="Proteomes" id="UP001164020">
    <property type="component" value="Plasmid unnamed1"/>
</dbReference>
<dbReference type="EMBL" id="CP114028">
    <property type="protein sequence ID" value="WAP66754.1"/>
    <property type="molecule type" value="Genomic_DNA"/>
</dbReference>
<evidence type="ECO:0000259" key="2">
    <source>
        <dbReference type="Pfam" id="PF01408"/>
    </source>
</evidence>
<keyword evidence="3" id="KW-0614">Plasmid</keyword>
<name>A0ABY7BVJ0_9HYPH</name>
<dbReference type="InterPro" id="IPR000683">
    <property type="entry name" value="Gfo/Idh/MocA-like_OxRdtase_N"/>
</dbReference>
<geneLocation type="plasmid" evidence="3 4">
    <name>unnamed1</name>
</geneLocation>
<reference evidence="3" key="1">
    <citation type="submission" date="2022-12" db="EMBL/GenBank/DDBJ databases">
        <title>Jiella pelagia sp. nov., isolated from phosphonate enriched culture of Northwest Pacific surface seawater.</title>
        <authorList>
            <person name="Shin D.Y."/>
            <person name="Hwang C.Y."/>
        </authorList>
    </citation>
    <scope>NUCLEOTIDE SEQUENCE</scope>
    <source>
        <strain evidence="3">HL-NP1</strain>
        <plasmid evidence="3">unnamed1</plasmid>
    </source>
</reference>
<evidence type="ECO:0000256" key="1">
    <source>
        <dbReference type="ARBA" id="ARBA00023002"/>
    </source>
</evidence>
<keyword evidence="4" id="KW-1185">Reference proteome</keyword>
<evidence type="ECO:0000313" key="4">
    <source>
        <dbReference type="Proteomes" id="UP001164020"/>
    </source>
</evidence>
<dbReference type="InterPro" id="IPR050463">
    <property type="entry name" value="Gfo/Idh/MocA_oxidrdct_glycsds"/>
</dbReference>
<proteinExistence type="predicted"/>
<feature type="domain" description="Gfo/Idh/MocA-like oxidoreductase N-terminal" evidence="2">
    <location>
        <begin position="4"/>
        <end position="98"/>
    </location>
</feature>
<dbReference type="Pfam" id="PF01408">
    <property type="entry name" value="GFO_IDH_MocA"/>
    <property type="match status" value="1"/>
</dbReference>